<dbReference type="CDD" id="cd05233">
    <property type="entry name" value="SDR_c"/>
    <property type="match status" value="1"/>
</dbReference>
<evidence type="ECO:0000313" key="3">
    <source>
        <dbReference type="Proteomes" id="UP001205185"/>
    </source>
</evidence>
<name>A0ABT1IEB6_9PSEU</name>
<dbReference type="Proteomes" id="UP001205185">
    <property type="component" value="Unassembled WGS sequence"/>
</dbReference>
<sequence length="251" mass="25993">MATTRRVFVSGGSGDLGAAVVADLAAAGHRVWFQYGSDERHAADLAARHGATPVRADYSDLAALSDDDLLPPGVEVDVLVCCAGVNPAAATVHETALSVLRHTLSVNLESAFRLTQRCLPAMLAAGWGRIVYLNSVFGTVAGPLNSSYNIAKAATHGLCRSVVADYPGSGVTANEVVAGPVRSRMLARIVADRAAAADVTAVRERLARRVPARRLAEPDDVAAAVRFLVSEDAGYVTGSTVTVDGGMLSVG</sequence>
<dbReference type="InterPro" id="IPR050259">
    <property type="entry name" value="SDR"/>
</dbReference>
<dbReference type="SUPFAM" id="SSF51735">
    <property type="entry name" value="NAD(P)-binding Rossmann-fold domains"/>
    <property type="match status" value="1"/>
</dbReference>
<reference evidence="2 3" key="1">
    <citation type="submission" date="2022-06" db="EMBL/GenBank/DDBJ databases">
        <title>Genomic Encyclopedia of Archaeal and Bacterial Type Strains, Phase II (KMG-II): from individual species to whole genera.</title>
        <authorList>
            <person name="Goeker M."/>
        </authorList>
    </citation>
    <scope>NUCLEOTIDE SEQUENCE [LARGE SCALE GENOMIC DNA]</scope>
    <source>
        <strain evidence="2 3">DSM 44255</strain>
    </source>
</reference>
<evidence type="ECO:0000256" key="1">
    <source>
        <dbReference type="ARBA" id="ARBA00006484"/>
    </source>
</evidence>
<dbReference type="Pfam" id="PF13561">
    <property type="entry name" value="adh_short_C2"/>
    <property type="match status" value="1"/>
</dbReference>
<dbReference type="PRINTS" id="PR00081">
    <property type="entry name" value="GDHRDH"/>
</dbReference>
<keyword evidence="3" id="KW-1185">Reference proteome</keyword>
<organism evidence="2 3">
    <name type="scientific">Actinokineospora diospyrosa</name>
    <dbReference type="NCBI Taxonomy" id="103728"/>
    <lineage>
        <taxon>Bacteria</taxon>
        <taxon>Bacillati</taxon>
        <taxon>Actinomycetota</taxon>
        <taxon>Actinomycetes</taxon>
        <taxon>Pseudonocardiales</taxon>
        <taxon>Pseudonocardiaceae</taxon>
        <taxon>Actinokineospora</taxon>
    </lineage>
</organism>
<accession>A0ABT1IEB6</accession>
<dbReference type="InterPro" id="IPR036291">
    <property type="entry name" value="NAD(P)-bd_dom_sf"/>
</dbReference>
<dbReference type="PANTHER" id="PTHR42879">
    <property type="entry name" value="3-OXOACYL-(ACYL-CARRIER-PROTEIN) REDUCTASE"/>
    <property type="match status" value="1"/>
</dbReference>
<dbReference type="EMBL" id="JAMTCO010000008">
    <property type="protein sequence ID" value="MCP2270975.1"/>
    <property type="molecule type" value="Genomic_DNA"/>
</dbReference>
<dbReference type="Gene3D" id="3.40.50.720">
    <property type="entry name" value="NAD(P)-binding Rossmann-like Domain"/>
    <property type="match status" value="1"/>
</dbReference>
<comment type="caution">
    <text evidence="2">The sequence shown here is derived from an EMBL/GenBank/DDBJ whole genome shotgun (WGS) entry which is preliminary data.</text>
</comment>
<dbReference type="PANTHER" id="PTHR42879:SF2">
    <property type="entry name" value="3-OXOACYL-[ACYL-CARRIER-PROTEIN] REDUCTASE FABG"/>
    <property type="match status" value="1"/>
</dbReference>
<proteinExistence type="inferred from homology"/>
<comment type="similarity">
    <text evidence="1">Belongs to the short-chain dehydrogenases/reductases (SDR) family.</text>
</comment>
<gene>
    <name evidence="2" type="ORF">LV75_003487</name>
</gene>
<evidence type="ECO:0000313" key="2">
    <source>
        <dbReference type="EMBL" id="MCP2270975.1"/>
    </source>
</evidence>
<protein>
    <submittedName>
        <fullName evidence="2">3-hydroxybutyrate dehydrogenase</fullName>
    </submittedName>
</protein>
<dbReference type="InterPro" id="IPR002347">
    <property type="entry name" value="SDR_fam"/>
</dbReference>
<dbReference type="RefSeq" id="WP_253887934.1">
    <property type="nucleotide sequence ID" value="NZ_BAAAVB010000013.1"/>
</dbReference>